<dbReference type="GO" id="GO:0005739">
    <property type="term" value="C:mitochondrion"/>
    <property type="evidence" value="ECO:0007669"/>
    <property type="project" value="TreeGrafter"/>
</dbReference>
<comment type="caution">
    <text evidence="1">The sequence shown here is derived from an EMBL/GenBank/DDBJ whole genome shotgun (WGS) entry which is preliminary data.</text>
</comment>
<protein>
    <submittedName>
        <fullName evidence="1">Uncharacterized protein</fullName>
    </submittedName>
</protein>
<dbReference type="GO" id="GO:0016324">
    <property type="term" value="C:apical plasma membrane"/>
    <property type="evidence" value="ECO:0007669"/>
    <property type="project" value="TreeGrafter"/>
</dbReference>
<dbReference type="GO" id="GO:0030136">
    <property type="term" value="C:clathrin-coated vesicle"/>
    <property type="evidence" value="ECO:0007669"/>
    <property type="project" value="TreeGrafter"/>
</dbReference>
<accession>A0A9Q0S864</accession>
<dbReference type="EMBL" id="WJQU01000001">
    <property type="protein sequence ID" value="KAJ6647633.1"/>
    <property type="molecule type" value="Genomic_DNA"/>
</dbReference>
<evidence type="ECO:0000313" key="2">
    <source>
        <dbReference type="Proteomes" id="UP001151699"/>
    </source>
</evidence>
<dbReference type="PANTHER" id="PTHR14938:SF2">
    <property type="entry name" value="HCLS1-ASSOCIATED PROTEIN X-1"/>
    <property type="match status" value="1"/>
</dbReference>
<gene>
    <name evidence="1" type="ORF">Bhyg_02856</name>
</gene>
<proteinExistence type="predicted"/>
<dbReference type="Proteomes" id="UP001151699">
    <property type="component" value="Chromosome A"/>
</dbReference>
<name>A0A9Q0S864_9DIPT</name>
<evidence type="ECO:0000313" key="1">
    <source>
        <dbReference type="EMBL" id="KAJ6647633.1"/>
    </source>
</evidence>
<dbReference type="AlphaFoldDB" id="A0A9Q0S864"/>
<reference evidence="1" key="1">
    <citation type="submission" date="2022-07" db="EMBL/GenBank/DDBJ databases">
        <authorList>
            <person name="Trinca V."/>
            <person name="Uliana J.V.C."/>
            <person name="Torres T.T."/>
            <person name="Ward R.J."/>
            <person name="Monesi N."/>
        </authorList>
    </citation>
    <scope>NUCLEOTIDE SEQUENCE</scope>
    <source>
        <strain evidence="1">HSMRA1968</strain>
        <tissue evidence="1">Whole embryos</tissue>
    </source>
</reference>
<sequence length="283" mass="33108">MKRCNFLDEQMDAIKKLLNLKCNEKSDHPPKRSTFGNEFRKPVWFDDCESDDELSERKGFQMFTNPMEIQKYFEQQIEEMLNSFEMTDENGKIIVDTTFRENFFKPSFEDLRKHFSELNEASDTDLDDEIYADQLHSLLQRISPELERASNMRTSAHGNKNARKTDEETIWDRIHGTFEEQTRPKPPQRKLQLFNKLPHRGGVFEGAFQGPRSLHQSVMTQVIRKPDGSMETYRTVRDAEGNKNMTVTKRSSDGKVETFNYPGSVADRNVFVTNDGYVIPKLW</sequence>
<dbReference type="GO" id="GO:0015629">
    <property type="term" value="C:actin cytoskeleton"/>
    <property type="evidence" value="ECO:0007669"/>
    <property type="project" value="TreeGrafter"/>
</dbReference>
<dbReference type="InterPro" id="IPR017248">
    <property type="entry name" value="HAX-1"/>
</dbReference>
<dbReference type="GO" id="GO:0016529">
    <property type="term" value="C:sarcoplasmic reticulum"/>
    <property type="evidence" value="ECO:0007669"/>
    <property type="project" value="TreeGrafter"/>
</dbReference>
<dbReference type="OrthoDB" id="5562606at2759"/>
<dbReference type="GO" id="GO:0030833">
    <property type="term" value="P:regulation of actin filament polymerization"/>
    <property type="evidence" value="ECO:0007669"/>
    <property type="project" value="TreeGrafter"/>
</dbReference>
<organism evidence="1 2">
    <name type="scientific">Pseudolycoriella hygida</name>
    <dbReference type="NCBI Taxonomy" id="35572"/>
    <lineage>
        <taxon>Eukaryota</taxon>
        <taxon>Metazoa</taxon>
        <taxon>Ecdysozoa</taxon>
        <taxon>Arthropoda</taxon>
        <taxon>Hexapoda</taxon>
        <taxon>Insecta</taxon>
        <taxon>Pterygota</taxon>
        <taxon>Neoptera</taxon>
        <taxon>Endopterygota</taxon>
        <taxon>Diptera</taxon>
        <taxon>Nematocera</taxon>
        <taxon>Sciaroidea</taxon>
        <taxon>Sciaridae</taxon>
        <taxon>Pseudolycoriella</taxon>
    </lineage>
</organism>
<keyword evidence="2" id="KW-1185">Reference proteome</keyword>
<dbReference type="PANTHER" id="PTHR14938">
    <property type="entry name" value="HCLS1-ASSOCIATED PROTEIN X-1"/>
    <property type="match status" value="1"/>
</dbReference>
<dbReference type="GO" id="GO:0043066">
    <property type="term" value="P:negative regulation of apoptotic process"/>
    <property type="evidence" value="ECO:0007669"/>
    <property type="project" value="InterPro"/>
</dbReference>